<proteinExistence type="predicted"/>
<organism evidence="2 3">
    <name type="scientific">Maribellus luteus</name>
    <dbReference type="NCBI Taxonomy" id="2305463"/>
    <lineage>
        <taxon>Bacteria</taxon>
        <taxon>Pseudomonadati</taxon>
        <taxon>Bacteroidota</taxon>
        <taxon>Bacteroidia</taxon>
        <taxon>Marinilabiliales</taxon>
        <taxon>Prolixibacteraceae</taxon>
        <taxon>Maribellus</taxon>
    </lineage>
</organism>
<evidence type="ECO:0008006" key="4">
    <source>
        <dbReference type="Google" id="ProtNLM"/>
    </source>
</evidence>
<evidence type="ECO:0000313" key="2">
    <source>
        <dbReference type="EMBL" id="RIJ47211.1"/>
    </source>
</evidence>
<accession>A0A399SYT8</accession>
<keyword evidence="3" id="KW-1185">Reference proteome</keyword>
<sequence length="229" mass="26375">MKRLIIVAFLLLAVTSFAQVNYQLSSAVDFVRTYKIASGEYYSELTEKDIQGSPFLNQEFINGSVYTTNKFQYADIPLRYNIFNDNIEFKTPENKILAIAAPETIDKITFGDYTIEYVPYTNVKKARNGYMLLITKGKASLYAKPEVFYQKPTEAGAYKEPEPAKFERRSDAYYIRIETAAAQRIDNKKDLIETFPNHQKELEAFVKKNKINPAKEDALKSLVEYYNSL</sequence>
<evidence type="ECO:0000313" key="3">
    <source>
        <dbReference type="Proteomes" id="UP000265926"/>
    </source>
</evidence>
<dbReference type="Proteomes" id="UP000265926">
    <property type="component" value="Unassembled WGS sequence"/>
</dbReference>
<keyword evidence="1" id="KW-0732">Signal</keyword>
<dbReference type="EMBL" id="QWGR01000009">
    <property type="protein sequence ID" value="RIJ47211.1"/>
    <property type="molecule type" value="Genomic_DNA"/>
</dbReference>
<protein>
    <recommendedName>
        <fullName evidence="4">GLPGLI family protein</fullName>
    </recommendedName>
</protein>
<dbReference type="AlphaFoldDB" id="A0A399SYT8"/>
<evidence type="ECO:0000256" key="1">
    <source>
        <dbReference type="SAM" id="SignalP"/>
    </source>
</evidence>
<reference evidence="2 3" key="1">
    <citation type="submission" date="2018-08" db="EMBL/GenBank/DDBJ databases">
        <title>Pallidiluteibacterium maritimus gen. nov., sp. nov., isolated from coastal sediment.</title>
        <authorList>
            <person name="Zhou L.Y."/>
        </authorList>
    </citation>
    <scope>NUCLEOTIDE SEQUENCE [LARGE SCALE GENOMIC DNA]</scope>
    <source>
        <strain evidence="2 3">XSD2</strain>
    </source>
</reference>
<feature type="signal peptide" evidence="1">
    <location>
        <begin position="1"/>
        <end position="18"/>
    </location>
</feature>
<dbReference type="OrthoDB" id="1120882at2"/>
<feature type="chain" id="PRO_5017275204" description="GLPGLI family protein" evidence="1">
    <location>
        <begin position="19"/>
        <end position="229"/>
    </location>
</feature>
<dbReference type="RefSeq" id="WP_119438928.1">
    <property type="nucleotide sequence ID" value="NZ_QWGR01000009.1"/>
</dbReference>
<name>A0A399SYT8_9BACT</name>
<gene>
    <name evidence="2" type="ORF">D1614_15755</name>
</gene>
<comment type="caution">
    <text evidence="2">The sequence shown here is derived from an EMBL/GenBank/DDBJ whole genome shotgun (WGS) entry which is preliminary data.</text>
</comment>